<accession>A0A1G8DXH7</accession>
<dbReference type="InterPro" id="IPR047175">
    <property type="entry name" value="CotS-like"/>
</dbReference>
<dbReference type="InterPro" id="IPR014254">
    <property type="entry name" value="Spore_coat_YutH"/>
</dbReference>
<dbReference type="NCBIfam" id="TIGR02905">
    <property type="entry name" value="spore_yutH"/>
    <property type="match status" value="1"/>
</dbReference>
<dbReference type="RefSeq" id="WP_091272930.1">
    <property type="nucleotide sequence ID" value="NZ_FNDK01000008.1"/>
</dbReference>
<dbReference type="GO" id="GO:0042601">
    <property type="term" value="C:endospore-forming forespore"/>
    <property type="evidence" value="ECO:0007669"/>
    <property type="project" value="TreeGrafter"/>
</dbReference>
<keyword evidence="1" id="KW-0167">Capsid protein</keyword>
<keyword evidence="1" id="KW-0946">Virion</keyword>
<dbReference type="STRING" id="568899.SAMN05192534_10867"/>
<name>A0A1G8DXH7_9BACI</name>
<keyword evidence="2" id="KW-1185">Reference proteome</keyword>
<dbReference type="Proteomes" id="UP000199163">
    <property type="component" value="Unassembled WGS sequence"/>
</dbReference>
<protein>
    <submittedName>
        <fullName evidence="1">Spore coat protein YutH</fullName>
    </submittedName>
</protein>
<dbReference type="PANTHER" id="PTHR39179:SF2">
    <property type="entry name" value="ENDOSPORE COAT-ASSOCIATED PROTEIN YUTH"/>
    <property type="match status" value="1"/>
</dbReference>
<reference evidence="1 2" key="1">
    <citation type="submission" date="2016-10" db="EMBL/GenBank/DDBJ databases">
        <authorList>
            <person name="de Groot N.N."/>
        </authorList>
    </citation>
    <scope>NUCLEOTIDE SEQUENCE [LARGE SCALE GENOMIC DNA]</scope>
    <source>
        <strain evidence="1 2">DSM 21632</strain>
    </source>
</reference>
<dbReference type="InterPro" id="IPR011009">
    <property type="entry name" value="Kinase-like_dom_sf"/>
</dbReference>
<dbReference type="PANTHER" id="PTHR39179">
    <property type="entry name" value="SPORE COAT PROTEIN I"/>
    <property type="match status" value="1"/>
</dbReference>
<evidence type="ECO:0000313" key="1">
    <source>
        <dbReference type="EMBL" id="SDH62446.1"/>
    </source>
</evidence>
<dbReference type="Gene3D" id="3.90.1200.10">
    <property type="match status" value="1"/>
</dbReference>
<dbReference type="EMBL" id="FNDK01000008">
    <property type="protein sequence ID" value="SDH62446.1"/>
    <property type="molecule type" value="Genomic_DNA"/>
</dbReference>
<proteinExistence type="predicted"/>
<dbReference type="AlphaFoldDB" id="A0A1G8DXH7"/>
<dbReference type="OrthoDB" id="2986702at2"/>
<gene>
    <name evidence="1" type="ORF">SAMN05192534_10867</name>
</gene>
<dbReference type="SUPFAM" id="SSF56112">
    <property type="entry name" value="Protein kinase-like (PK-like)"/>
    <property type="match status" value="1"/>
</dbReference>
<evidence type="ECO:0000313" key="2">
    <source>
        <dbReference type="Proteomes" id="UP000199163"/>
    </source>
</evidence>
<sequence>MMERNVYDHYGLYMREAFQAGAYAGFYTDHAAYLLVPDVMQKSDDWKEKLDWAAHLKWCGDDTIAEFVAPYTRGYSVPVDGEKQLLFQIPAKPVREHDPVSDGEALFRFHQLGKRLFPSSAVQPFSQRWCEWWETRLGQLENWYANVRKKASYSDMDKWFLHTFPYYIGRTENAIQWVKETAWEMGAGEEPGCVSHFCFTPNTWITIAENNASVKLPSDWLYDHPSRDVAEWLRYVLTDGDTKAASQFLSDYQHEYELSPLACQLVFGRLLFPYYFMERVEQTYLRETTSEYDQALADLQAMWEKEPEHIEKLAVIANTSLSCGKDLPEWFITSLS</sequence>
<organism evidence="1 2">
    <name type="scientific">Alteribacillus persepolensis</name>
    <dbReference type="NCBI Taxonomy" id="568899"/>
    <lineage>
        <taxon>Bacteria</taxon>
        <taxon>Bacillati</taxon>
        <taxon>Bacillota</taxon>
        <taxon>Bacilli</taxon>
        <taxon>Bacillales</taxon>
        <taxon>Bacillaceae</taxon>
        <taxon>Alteribacillus</taxon>
    </lineage>
</organism>